<dbReference type="HAMAP" id="MF_00601">
    <property type="entry name" value="EutC"/>
    <property type="match status" value="1"/>
</dbReference>
<proteinExistence type="inferred from homology"/>
<accession>A0A1H9E0K5</accession>
<dbReference type="Pfam" id="PF05985">
    <property type="entry name" value="EutC"/>
    <property type="match status" value="1"/>
</dbReference>
<dbReference type="PIRSF" id="PIRSF018982">
    <property type="entry name" value="EutC"/>
    <property type="match status" value="1"/>
</dbReference>
<comment type="cofactor">
    <cofactor evidence="5">
        <name>adenosylcob(III)alamin</name>
        <dbReference type="ChEBI" id="CHEBI:18408"/>
    </cofactor>
    <text evidence="5">Binds between the large and small subunits.</text>
</comment>
<dbReference type="Gene3D" id="3.40.50.11240">
    <property type="entry name" value="Ethanolamine ammonia-lyase light chain (EutC)"/>
    <property type="match status" value="1"/>
</dbReference>
<dbReference type="Proteomes" id="UP000199647">
    <property type="component" value="Unassembled WGS sequence"/>
</dbReference>
<dbReference type="EC" id="4.3.1.7" evidence="5"/>
<evidence type="ECO:0000313" key="7">
    <source>
        <dbReference type="Proteomes" id="UP000199647"/>
    </source>
</evidence>
<dbReference type="Gene3D" id="1.10.30.40">
    <property type="entry name" value="Ethanolamine ammonia-lyase light chain (EutC), N-terminal domain"/>
    <property type="match status" value="1"/>
</dbReference>
<dbReference type="EMBL" id="FOFG01000003">
    <property type="protein sequence ID" value="SEQ19214.1"/>
    <property type="molecule type" value="Genomic_DNA"/>
</dbReference>
<dbReference type="InterPro" id="IPR009246">
    <property type="entry name" value="EutC"/>
</dbReference>
<keyword evidence="3 5" id="KW-0170">Cobalt</keyword>
<evidence type="ECO:0000256" key="3">
    <source>
        <dbReference type="ARBA" id="ARBA00023285"/>
    </source>
</evidence>
<dbReference type="InterPro" id="IPR042255">
    <property type="entry name" value="EutC_N"/>
</dbReference>
<dbReference type="GO" id="GO:0046336">
    <property type="term" value="P:ethanolamine catabolic process"/>
    <property type="evidence" value="ECO:0007669"/>
    <property type="project" value="UniProtKB-UniRule"/>
</dbReference>
<comment type="catalytic activity">
    <reaction evidence="5">
        <text>ethanolamine = acetaldehyde + NH4(+)</text>
        <dbReference type="Rhea" id="RHEA:15313"/>
        <dbReference type="ChEBI" id="CHEBI:15343"/>
        <dbReference type="ChEBI" id="CHEBI:28938"/>
        <dbReference type="ChEBI" id="CHEBI:57603"/>
        <dbReference type="EC" id="4.3.1.7"/>
    </reaction>
</comment>
<dbReference type="RefSeq" id="WP_092495657.1">
    <property type="nucleotide sequence ID" value="NZ_FOFG01000003.1"/>
</dbReference>
<protein>
    <recommendedName>
        <fullName evidence="5">Ethanolamine ammonia-lyase small subunit</fullName>
        <shortName evidence="5">EAL small subunit</shortName>
        <ecNumber evidence="5">4.3.1.7</ecNumber>
    </recommendedName>
</protein>
<feature type="binding site" evidence="5">
    <location>
        <position position="146"/>
    </location>
    <ligand>
        <name>adenosylcob(III)alamin</name>
        <dbReference type="ChEBI" id="CHEBI:18408"/>
    </ligand>
</feature>
<dbReference type="GO" id="GO:0009350">
    <property type="term" value="C:ethanolamine ammonia-lyase complex"/>
    <property type="evidence" value="ECO:0007669"/>
    <property type="project" value="UniProtKB-UniRule"/>
</dbReference>
<evidence type="ECO:0000256" key="1">
    <source>
        <dbReference type="ARBA" id="ARBA00022628"/>
    </source>
</evidence>
<keyword evidence="2 5" id="KW-0456">Lyase</keyword>
<dbReference type="GO" id="GO:0008851">
    <property type="term" value="F:ethanolamine ammonia-lyase activity"/>
    <property type="evidence" value="ECO:0007669"/>
    <property type="project" value="UniProtKB-UniRule"/>
</dbReference>
<dbReference type="PANTHER" id="PTHR39330:SF1">
    <property type="entry name" value="ETHANOLAMINE AMMONIA-LYASE SMALL SUBUNIT"/>
    <property type="match status" value="1"/>
</dbReference>
<name>A0A1H9E0K5_9HYPH</name>
<organism evidence="6 7">
    <name type="scientific">Faunimonas pinastri</name>
    <dbReference type="NCBI Taxonomy" id="1855383"/>
    <lineage>
        <taxon>Bacteria</taxon>
        <taxon>Pseudomonadati</taxon>
        <taxon>Pseudomonadota</taxon>
        <taxon>Alphaproteobacteria</taxon>
        <taxon>Hyphomicrobiales</taxon>
        <taxon>Afifellaceae</taxon>
        <taxon>Faunimonas</taxon>
    </lineage>
</organism>
<feature type="binding site" evidence="5">
    <location>
        <position position="167"/>
    </location>
    <ligand>
        <name>adenosylcob(III)alamin</name>
        <dbReference type="ChEBI" id="CHEBI:18408"/>
    </ligand>
</feature>
<feature type="binding site" evidence="5">
    <location>
        <position position="196"/>
    </location>
    <ligand>
        <name>adenosylcob(III)alamin</name>
        <dbReference type="ChEBI" id="CHEBI:18408"/>
    </ligand>
</feature>
<keyword evidence="4 5" id="KW-1283">Bacterial microcompartment</keyword>
<dbReference type="GO" id="GO:0006520">
    <property type="term" value="P:amino acid metabolic process"/>
    <property type="evidence" value="ECO:0007669"/>
    <property type="project" value="InterPro"/>
</dbReference>
<dbReference type="OrthoDB" id="114248at2"/>
<dbReference type="AlphaFoldDB" id="A0A1H9E0K5"/>
<keyword evidence="1 5" id="KW-0846">Cobalamin</keyword>
<dbReference type="PANTHER" id="PTHR39330">
    <property type="entry name" value="ETHANOLAMINE AMMONIA-LYASE LIGHT CHAIN"/>
    <property type="match status" value="1"/>
</dbReference>
<dbReference type="UniPathway" id="UPA00560"/>
<comment type="function">
    <text evidence="5">Catalyzes the deamination of various vicinal amino-alcohols to oxo compounds. Allows this organism to utilize ethanolamine as the sole source of nitrogen and carbon in the presence of external vitamin B12.</text>
</comment>
<evidence type="ECO:0000256" key="4">
    <source>
        <dbReference type="ARBA" id="ARBA00024446"/>
    </source>
</evidence>
<evidence type="ECO:0000256" key="5">
    <source>
        <dbReference type="HAMAP-Rule" id="MF_00601"/>
    </source>
</evidence>
<comment type="subcellular location">
    <subcellularLocation>
        <location evidence="5">Bacterial microcompartment</location>
    </subcellularLocation>
</comment>
<dbReference type="InterPro" id="IPR042251">
    <property type="entry name" value="EutC_C"/>
</dbReference>
<keyword evidence="7" id="KW-1185">Reference proteome</keyword>
<dbReference type="GO" id="GO:0031471">
    <property type="term" value="C:ethanolamine degradation polyhedral organelle"/>
    <property type="evidence" value="ECO:0007669"/>
    <property type="project" value="UniProtKB-UniRule"/>
</dbReference>
<comment type="pathway">
    <text evidence="5">Amine and polyamine degradation; ethanolamine degradation.</text>
</comment>
<comment type="similarity">
    <text evidence="5">Belongs to the EutC family.</text>
</comment>
<gene>
    <name evidence="5" type="primary">eutC</name>
    <name evidence="6" type="ORF">SAMN05216548_10330</name>
</gene>
<dbReference type="GO" id="GO:0031419">
    <property type="term" value="F:cobalamin binding"/>
    <property type="evidence" value="ECO:0007669"/>
    <property type="project" value="UniProtKB-UniRule"/>
</dbReference>
<reference evidence="6 7" key="1">
    <citation type="submission" date="2016-10" db="EMBL/GenBank/DDBJ databases">
        <authorList>
            <person name="de Groot N.N."/>
        </authorList>
    </citation>
    <scope>NUCLEOTIDE SEQUENCE [LARGE SCALE GENOMIC DNA]</scope>
    <source>
        <strain evidence="6 7">A52C2</strain>
    </source>
</reference>
<comment type="subunit">
    <text evidence="5">The basic unit is a heterodimer which dimerizes to form tetramers. The heterotetramers trimerize; 6 large subunits form a core ring with 6 small subunits projecting outwards.</text>
</comment>
<sequence length="252" mass="26532">MAGDLDPWNRLRRLTPSRVGLGRVGDAPGLKDVLAFQFAHAQARDAVHMPLDAPAIAAQLPLASVFVASAAPDRGTFLRRPDLGRQLDPASAARLPPGPCDLVFVIADGLSARAVQDRAAAFVQVALPRLKGWSVGPVVIASQARVALGDEIGERMGAGMSIMLIGERPGLSVADSLGIYLTYAPTRGRRDADRNCISNVHASGLSYEQAADKLAWLISEAMARKLSGVRLKDDVDPATVAAAREGAALSRS</sequence>
<dbReference type="STRING" id="1855383.SAMN05216548_10330"/>
<dbReference type="NCBIfam" id="NF003971">
    <property type="entry name" value="PRK05465.1"/>
    <property type="match status" value="1"/>
</dbReference>
<evidence type="ECO:0000313" key="6">
    <source>
        <dbReference type="EMBL" id="SEQ19214.1"/>
    </source>
</evidence>
<evidence type="ECO:0000256" key="2">
    <source>
        <dbReference type="ARBA" id="ARBA00023239"/>
    </source>
</evidence>